<gene>
    <name evidence="1" type="ORF">ETEE_2854</name>
</gene>
<accession>A0A076LMY6</accession>
<name>A0A076LMY6_9GAMM</name>
<reference evidence="1 2" key="1">
    <citation type="journal article" date="2012" name="PLoS ONE">
        <title>Edwardsiella comparative phylogenomics reveal the new intra/inter-species taxonomic relationships, virulence evolution and niche adaptation mechanisms.</title>
        <authorList>
            <person name="Yang M."/>
            <person name="Lv Y."/>
            <person name="Xiao J."/>
            <person name="Wu H."/>
            <person name="Zheng H."/>
            <person name="Liu Q."/>
            <person name="Zhang Y."/>
            <person name="Wang Q."/>
        </authorList>
    </citation>
    <scope>NUCLEOTIDE SEQUENCE [LARGE SCALE GENOMIC DNA]</scope>
    <source>
        <strain evidence="2">080813</strain>
    </source>
</reference>
<organism evidence="1 2">
    <name type="scientific">Edwardsiella anguillarum ET080813</name>
    <dbReference type="NCBI Taxonomy" id="667120"/>
    <lineage>
        <taxon>Bacteria</taxon>
        <taxon>Pseudomonadati</taxon>
        <taxon>Pseudomonadota</taxon>
        <taxon>Gammaproteobacteria</taxon>
        <taxon>Enterobacterales</taxon>
        <taxon>Hafniaceae</taxon>
        <taxon>Edwardsiella</taxon>
    </lineage>
</organism>
<sequence>MGVKAMTQKITAYAWASGLIEFGNSVPPGALPIAKGDKQQIMDNVIVLARHSYNGHEIYVPGIPEADSQNDAVDALLHFSKLIKERLNR</sequence>
<dbReference type="HOGENOM" id="CLU_169610_0_0_6"/>
<evidence type="ECO:0000313" key="1">
    <source>
        <dbReference type="EMBL" id="AIJ09286.1"/>
    </source>
</evidence>
<dbReference type="EMBL" id="CP006664">
    <property type="protein sequence ID" value="AIJ09286.1"/>
    <property type="molecule type" value="Genomic_DNA"/>
</dbReference>
<dbReference type="AlphaFoldDB" id="A0A076LMY6"/>
<evidence type="ECO:0000313" key="2">
    <source>
        <dbReference type="Proteomes" id="UP000028681"/>
    </source>
</evidence>
<dbReference type="KEGG" id="ete:ETEE_2854"/>
<dbReference type="Proteomes" id="UP000028681">
    <property type="component" value="Chromosome"/>
</dbReference>
<protein>
    <submittedName>
        <fullName evidence="1">Phage host nuclease inhibitor protein</fullName>
    </submittedName>
</protein>
<proteinExistence type="predicted"/>